<protein>
    <submittedName>
        <fullName evidence="11">Polysaccharide biosynthesis protein</fullName>
    </submittedName>
</protein>
<dbReference type="EMBL" id="MASU01000002">
    <property type="protein sequence ID" value="PXY37853.1"/>
    <property type="molecule type" value="Genomic_DNA"/>
</dbReference>
<keyword evidence="4 9" id="KW-0812">Transmembrane</keyword>
<name>A0A318LT07_9PSEU</name>
<evidence type="ECO:0000256" key="3">
    <source>
        <dbReference type="ARBA" id="ARBA00022475"/>
    </source>
</evidence>
<evidence type="ECO:0000256" key="6">
    <source>
        <dbReference type="ARBA" id="ARBA00023136"/>
    </source>
</evidence>
<evidence type="ECO:0000256" key="8">
    <source>
        <dbReference type="SAM" id="MobiDB-lite"/>
    </source>
</evidence>
<keyword evidence="5 9" id="KW-1133">Transmembrane helix</keyword>
<proteinExistence type="inferred from homology"/>
<keyword evidence="7" id="KW-0175">Coiled coil</keyword>
<dbReference type="PANTHER" id="PTHR32309">
    <property type="entry name" value="TYROSINE-PROTEIN KINASE"/>
    <property type="match status" value="1"/>
</dbReference>
<sequence length="529" mass="56624">MTATENTQTTQPLLDLQRLGMTIRRRRRFWLSLGLLGLVLGGALAVLMPSPPSAATRVLVIHQADTPTDSGTLVATDVALLQTTRVAEQALRRLGANESPEDFLKTYRGTPVTNNIMEISVEATSQGEAMRRAQALADTFIADYRQRIRTAADAAAQALVDQRDRAQGELSSVNGTITELTVSGDQNDAAHLQTLYARRAELESQIAQLNEEAEQARIGEPGVIAGTQIVDAPRPVPDSLVTAVAMNAFIGLALGLAAGLGLTAVLSVVRERPVLRREVAEDLGASVIAELPLPHRGPPALWRRSRTVKDRKRVAVTLARLVREDSEPVSVLELGCAETAAALALDVAEELAIDGKVVLIDDLPGAQLGRLAGTTERPIRIVEASSLPLPVWPEELHVGVGSVSPGTAWTDLARLGTETVLVVRAGHATSLWLHTVARQLADARIPIIGVVLVGPDPNDRSDGTLWNGLHTALRGRAGRELPTARVEAKADEQKTEVFAPVQHENGLSHADDLPTKRFAPVRPNDAEVS</sequence>
<evidence type="ECO:0000256" key="5">
    <source>
        <dbReference type="ARBA" id="ARBA00022989"/>
    </source>
</evidence>
<feature type="region of interest" description="Disordered" evidence="8">
    <location>
        <begin position="489"/>
        <end position="529"/>
    </location>
</feature>
<dbReference type="InterPro" id="IPR050445">
    <property type="entry name" value="Bact_polysacc_biosynth/exp"/>
</dbReference>
<feature type="transmembrane region" description="Helical" evidence="9">
    <location>
        <begin position="29"/>
        <end position="48"/>
    </location>
</feature>
<reference evidence="11 12" key="1">
    <citation type="submission" date="2016-07" db="EMBL/GenBank/DDBJ databases">
        <title>Draft genome sequence of Prauserella sp. YIM 121212, isolated from alkaline soil.</title>
        <authorList>
            <person name="Ruckert C."/>
            <person name="Albersmeier A."/>
            <person name="Jiang C.-L."/>
            <person name="Jiang Y."/>
            <person name="Kalinowski J."/>
            <person name="Schneider O."/>
            <person name="Winkler A."/>
            <person name="Zotchev S.B."/>
        </authorList>
    </citation>
    <scope>NUCLEOTIDE SEQUENCE [LARGE SCALE GENOMIC DNA]</scope>
    <source>
        <strain evidence="11 12">YIM 121212</strain>
    </source>
</reference>
<dbReference type="RefSeq" id="WP_110334728.1">
    <property type="nucleotide sequence ID" value="NZ_MASU01000002.1"/>
</dbReference>
<organism evidence="11 12">
    <name type="scientific">Prauserella flavalba</name>
    <dbReference type="NCBI Taxonomy" id="1477506"/>
    <lineage>
        <taxon>Bacteria</taxon>
        <taxon>Bacillati</taxon>
        <taxon>Actinomycetota</taxon>
        <taxon>Actinomycetes</taxon>
        <taxon>Pseudonocardiales</taxon>
        <taxon>Pseudonocardiaceae</taxon>
        <taxon>Prauserella</taxon>
    </lineage>
</organism>
<evidence type="ECO:0000256" key="7">
    <source>
        <dbReference type="SAM" id="Coils"/>
    </source>
</evidence>
<evidence type="ECO:0000256" key="1">
    <source>
        <dbReference type="ARBA" id="ARBA00004651"/>
    </source>
</evidence>
<evidence type="ECO:0000256" key="2">
    <source>
        <dbReference type="ARBA" id="ARBA00006683"/>
    </source>
</evidence>
<keyword evidence="12" id="KW-1185">Reference proteome</keyword>
<comment type="subcellular location">
    <subcellularLocation>
        <location evidence="1">Cell membrane</location>
        <topology evidence="1">Multi-pass membrane protein</topology>
    </subcellularLocation>
</comment>
<dbReference type="Pfam" id="PF02706">
    <property type="entry name" value="Wzz"/>
    <property type="match status" value="1"/>
</dbReference>
<comment type="similarity">
    <text evidence="2">Belongs to the CpsC/CapA family.</text>
</comment>
<dbReference type="OrthoDB" id="3579861at2"/>
<feature type="domain" description="Polysaccharide chain length determinant N-terminal" evidence="10">
    <location>
        <begin position="14"/>
        <end position="92"/>
    </location>
</feature>
<dbReference type="Proteomes" id="UP000247892">
    <property type="component" value="Unassembled WGS sequence"/>
</dbReference>
<comment type="caution">
    <text evidence="11">The sequence shown here is derived from an EMBL/GenBank/DDBJ whole genome shotgun (WGS) entry which is preliminary data.</text>
</comment>
<evidence type="ECO:0000313" key="12">
    <source>
        <dbReference type="Proteomes" id="UP000247892"/>
    </source>
</evidence>
<accession>A0A318LT07</accession>
<gene>
    <name evidence="11" type="ORF">BA062_04385</name>
</gene>
<dbReference type="AlphaFoldDB" id="A0A318LT07"/>
<keyword evidence="3" id="KW-1003">Cell membrane</keyword>
<evidence type="ECO:0000256" key="4">
    <source>
        <dbReference type="ARBA" id="ARBA00022692"/>
    </source>
</evidence>
<dbReference type="GO" id="GO:0005886">
    <property type="term" value="C:plasma membrane"/>
    <property type="evidence" value="ECO:0007669"/>
    <property type="project" value="UniProtKB-SubCell"/>
</dbReference>
<dbReference type="InterPro" id="IPR003856">
    <property type="entry name" value="LPS_length_determ_N"/>
</dbReference>
<evidence type="ECO:0000259" key="10">
    <source>
        <dbReference type="Pfam" id="PF02706"/>
    </source>
</evidence>
<dbReference type="PANTHER" id="PTHR32309:SF31">
    <property type="entry name" value="CAPSULAR EXOPOLYSACCHARIDE FAMILY"/>
    <property type="match status" value="1"/>
</dbReference>
<evidence type="ECO:0000313" key="11">
    <source>
        <dbReference type="EMBL" id="PXY37853.1"/>
    </source>
</evidence>
<evidence type="ECO:0000256" key="9">
    <source>
        <dbReference type="SAM" id="Phobius"/>
    </source>
</evidence>
<feature type="coiled-coil region" evidence="7">
    <location>
        <begin position="192"/>
        <end position="219"/>
    </location>
</feature>
<keyword evidence="6 9" id="KW-0472">Membrane</keyword>